<dbReference type="AlphaFoldDB" id="A0A4R3J4Q8"/>
<organism evidence="1 2">
    <name type="scientific">Primorskyibacter sedentarius</name>
    <dbReference type="NCBI Taxonomy" id="745311"/>
    <lineage>
        <taxon>Bacteria</taxon>
        <taxon>Pseudomonadati</taxon>
        <taxon>Pseudomonadota</taxon>
        <taxon>Alphaproteobacteria</taxon>
        <taxon>Rhodobacterales</taxon>
        <taxon>Roseobacteraceae</taxon>
        <taxon>Primorskyibacter</taxon>
    </lineage>
</organism>
<sequence>MTRHSRQTQGFERISAMMDVEKEMEILEDSIEFAARLMVTFIDPGCGDADGLEAITRKLATATSEAPPDIAKVDQLLKRALAMCFDCGWLAGDTEVTPWHLTRLMLQAVSDDDRLRNLVDSSLAAQQTADTSTRDRQPQR</sequence>
<proteinExistence type="predicted"/>
<reference evidence="1 2" key="1">
    <citation type="submission" date="2019-03" db="EMBL/GenBank/DDBJ databases">
        <title>Genomic Encyclopedia of Type Strains, Phase IV (KMG-IV): sequencing the most valuable type-strain genomes for metagenomic binning, comparative biology and taxonomic classification.</title>
        <authorList>
            <person name="Goeker M."/>
        </authorList>
    </citation>
    <scope>NUCLEOTIDE SEQUENCE [LARGE SCALE GENOMIC DNA]</scope>
    <source>
        <strain evidence="1 2">DSM 104836</strain>
    </source>
</reference>
<dbReference type="RefSeq" id="WP_132247244.1">
    <property type="nucleotide sequence ID" value="NZ_SLZU01000015.1"/>
</dbReference>
<dbReference type="OrthoDB" id="9843778at2"/>
<evidence type="ECO:0000313" key="1">
    <source>
        <dbReference type="EMBL" id="TCS60194.1"/>
    </source>
</evidence>
<comment type="caution">
    <text evidence="1">The sequence shown here is derived from an EMBL/GenBank/DDBJ whole genome shotgun (WGS) entry which is preliminary data.</text>
</comment>
<dbReference type="Proteomes" id="UP000295696">
    <property type="component" value="Unassembled WGS sequence"/>
</dbReference>
<dbReference type="EMBL" id="SLZU01000015">
    <property type="protein sequence ID" value="TCS60194.1"/>
    <property type="molecule type" value="Genomic_DNA"/>
</dbReference>
<accession>A0A4R3J4Q8</accession>
<name>A0A4R3J4Q8_9RHOB</name>
<gene>
    <name evidence="1" type="ORF">EDD52_11511</name>
</gene>
<evidence type="ECO:0000313" key="2">
    <source>
        <dbReference type="Proteomes" id="UP000295696"/>
    </source>
</evidence>
<protein>
    <submittedName>
        <fullName evidence="1">Uncharacterized protein</fullName>
    </submittedName>
</protein>
<keyword evidence="2" id="KW-1185">Reference proteome</keyword>